<feature type="non-terminal residue" evidence="2">
    <location>
        <position position="1"/>
    </location>
</feature>
<evidence type="ECO:0000313" key="3">
    <source>
        <dbReference type="Proteomes" id="UP000027120"/>
    </source>
</evidence>
<proteinExistence type="predicted"/>
<dbReference type="AlphaFoldDB" id="A0A067FWL8"/>
<organism evidence="2 3">
    <name type="scientific">Citrus sinensis</name>
    <name type="common">Sweet orange</name>
    <name type="synonym">Citrus aurantium var. sinensis</name>
    <dbReference type="NCBI Taxonomy" id="2711"/>
    <lineage>
        <taxon>Eukaryota</taxon>
        <taxon>Viridiplantae</taxon>
        <taxon>Streptophyta</taxon>
        <taxon>Embryophyta</taxon>
        <taxon>Tracheophyta</taxon>
        <taxon>Spermatophyta</taxon>
        <taxon>Magnoliopsida</taxon>
        <taxon>eudicotyledons</taxon>
        <taxon>Gunneridae</taxon>
        <taxon>Pentapetalae</taxon>
        <taxon>rosids</taxon>
        <taxon>malvids</taxon>
        <taxon>Sapindales</taxon>
        <taxon>Rutaceae</taxon>
        <taxon>Aurantioideae</taxon>
        <taxon>Citrus</taxon>
    </lineage>
</organism>
<evidence type="ECO:0000313" key="2">
    <source>
        <dbReference type="EMBL" id="KDO67837.1"/>
    </source>
</evidence>
<name>A0A067FWL8_CITSI</name>
<dbReference type="EMBL" id="KK784896">
    <property type="protein sequence ID" value="KDO67837.1"/>
    <property type="molecule type" value="Genomic_DNA"/>
</dbReference>
<accession>A0A067FWL8</accession>
<protein>
    <submittedName>
        <fullName evidence="2">Uncharacterized protein</fullName>
    </submittedName>
</protein>
<sequence>EMMVARLQSLEDAEKQRRYKLDELKSAERHSSSGRYSSDRKEINIEPESIRLSVLEGVVQN</sequence>
<reference evidence="2 3" key="1">
    <citation type="submission" date="2014-04" db="EMBL/GenBank/DDBJ databases">
        <authorList>
            <consortium name="International Citrus Genome Consortium"/>
            <person name="Gmitter F."/>
            <person name="Chen C."/>
            <person name="Farmerie W."/>
            <person name="Harkins T."/>
            <person name="Desany B."/>
            <person name="Mohiuddin M."/>
            <person name="Kodira C."/>
            <person name="Borodovsky M."/>
            <person name="Lomsadze A."/>
            <person name="Burns P."/>
            <person name="Jenkins J."/>
            <person name="Prochnik S."/>
            <person name="Shu S."/>
            <person name="Chapman J."/>
            <person name="Pitluck S."/>
            <person name="Schmutz J."/>
            <person name="Rokhsar D."/>
        </authorList>
    </citation>
    <scope>NUCLEOTIDE SEQUENCE</scope>
</reference>
<dbReference type="Proteomes" id="UP000027120">
    <property type="component" value="Unassembled WGS sequence"/>
</dbReference>
<evidence type="ECO:0000256" key="1">
    <source>
        <dbReference type="SAM" id="MobiDB-lite"/>
    </source>
</evidence>
<keyword evidence="3" id="KW-1185">Reference proteome</keyword>
<feature type="region of interest" description="Disordered" evidence="1">
    <location>
        <begin position="19"/>
        <end position="42"/>
    </location>
</feature>
<gene>
    <name evidence="2" type="ORF">CISIN_1g0418562mg</name>
</gene>